<organism evidence="1 2">
    <name type="scientific">Butyrivibrio proteoclasticus</name>
    <dbReference type="NCBI Taxonomy" id="43305"/>
    <lineage>
        <taxon>Bacteria</taxon>
        <taxon>Bacillati</taxon>
        <taxon>Bacillota</taxon>
        <taxon>Clostridia</taxon>
        <taxon>Lachnospirales</taxon>
        <taxon>Lachnospiraceae</taxon>
        <taxon>Butyrivibrio</taxon>
    </lineage>
</organism>
<gene>
    <name evidence="1" type="ORF">SAMN04487928_11246</name>
</gene>
<dbReference type="RefSeq" id="WP_074887612.1">
    <property type="nucleotide sequence ID" value="NZ_FOXO01000012.1"/>
</dbReference>
<protein>
    <submittedName>
        <fullName evidence="1">Uncharacterized protein</fullName>
    </submittedName>
</protein>
<dbReference type="Proteomes" id="UP000182624">
    <property type="component" value="Unassembled WGS sequence"/>
</dbReference>
<keyword evidence="2" id="KW-1185">Reference proteome</keyword>
<accession>A0A1I5UCE8</accession>
<dbReference type="EMBL" id="FOXO01000012">
    <property type="protein sequence ID" value="SFP92921.1"/>
    <property type="molecule type" value="Genomic_DNA"/>
</dbReference>
<evidence type="ECO:0000313" key="2">
    <source>
        <dbReference type="Proteomes" id="UP000182624"/>
    </source>
</evidence>
<proteinExistence type="predicted"/>
<reference evidence="2" key="1">
    <citation type="submission" date="2016-10" db="EMBL/GenBank/DDBJ databases">
        <authorList>
            <person name="Varghese N."/>
            <person name="Submissions S."/>
        </authorList>
    </citation>
    <scope>NUCLEOTIDE SEQUENCE [LARGE SCALE GENOMIC DNA]</scope>
    <source>
        <strain evidence="2">P18</strain>
    </source>
</reference>
<dbReference type="OrthoDB" id="243939at2"/>
<dbReference type="AlphaFoldDB" id="A0A1I5UCE8"/>
<evidence type="ECO:0000313" key="1">
    <source>
        <dbReference type="EMBL" id="SFP92921.1"/>
    </source>
</evidence>
<sequence length="258" mass="30392">MLEERKYKLQELISSKAEELNKAPKGVIRIQKSNGVDQYYIRENPQDKNGKYIPQSQKNLARRIIQRDYDKKVYDAADAELTQLKHYIYRLEKFGITKVYDNFTPKRQKFITPIMKTDMQLIESWKAVKYEGLSFSEDSTEFISNNGVRVRSKAELLISNLIEQKGVLYHYEFPLNLKGFGTVHPDFYCLNLRRRRVIIWEHFGMMDNPDYANSTIAKINAYEKNGYKFGDNFIATFESARFPLSSVMIKCKIEEYLL</sequence>
<name>A0A1I5UCE8_9FIRM</name>